<name>A0ABS8EI96_9ACTN</name>
<keyword evidence="4" id="KW-0511">Multifunctional enzyme</keyword>
<proteinExistence type="predicted"/>
<dbReference type="PANTHER" id="PTHR43775:SF51">
    <property type="entry name" value="INACTIVE PHENOLPHTHIOCEROL SYNTHESIS POLYKETIDE SYNTHASE TYPE I PKS1-RELATED"/>
    <property type="match status" value="1"/>
</dbReference>
<evidence type="ECO:0000313" key="7">
    <source>
        <dbReference type="Proteomes" id="UP001520654"/>
    </source>
</evidence>
<keyword evidence="2" id="KW-0597">Phosphoprotein</keyword>
<dbReference type="Gene3D" id="1.10.1200.10">
    <property type="entry name" value="ACP-like"/>
    <property type="match status" value="1"/>
</dbReference>
<dbReference type="PROSITE" id="PS00012">
    <property type="entry name" value="PHOSPHOPANTETHEINE"/>
    <property type="match status" value="1"/>
</dbReference>
<dbReference type="PANTHER" id="PTHR43775">
    <property type="entry name" value="FATTY ACID SYNTHASE"/>
    <property type="match status" value="1"/>
</dbReference>
<dbReference type="InterPro" id="IPR036291">
    <property type="entry name" value="NAD(P)-bd_dom_sf"/>
</dbReference>
<dbReference type="InterPro" id="IPR009081">
    <property type="entry name" value="PP-bd_ACP"/>
</dbReference>
<dbReference type="SMART" id="SM00823">
    <property type="entry name" value="PKS_PP"/>
    <property type="match status" value="1"/>
</dbReference>
<comment type="caution">
    <text evidence="6">The sequence shown here is derived from an EMBL/GenBank/DDBJ whole genome shotgun (WGS) entry which is preliminary data.</text>
</comment>
<dbReference type="InterPro" id="IPR013968">
    <property type="entry name" value="PKS_KR"/>
</dbReference>
<accession>A0ABS8EI96</accession>
<dbReference type="SMART" id="SM01294">
    <property type="entry name" value="PKS_PP_betabranch"/>
    <property type="match status" value="1"/>
</dbReference>
<organism evidence="6 7">
    <name type="scientific">Streptomyces flavotricini</name>
    <dbReference type="NCBI Taxonomy" id="66888"/>
    <lineage>
        <taxon>Bacteria</taxon>
        <taxon>Bacillati</taxon>
        <taxon>Actinomycetota</taxon>
        <taxon>Actinomycetes</taxon>
        <taxon>Kitasatosporales</taxon>
        <taxon>Streptomycetaceae</taxon>
        <taxon>Streptomyces</taxon>
    </lineage>
</organism>
<keyword evidence="1" id="KW-0596">Phosphopantetheine</keyword>
<sequence length="287" mass="30720">MDPERLDRVLAPKADAAWHLHEQTRGLPLALFTLISSAGGLTLAAGQANYAAANTFLDALAAHRHAEGLPAQALAYGLWAARTGLTESIEEDIRLMAARGLPALEVEEALRLFTSAHSKGLPALVPLRVDTATLRSRADELPALLKGLVPQPTRSTARAADRGTDPAALVERLSALPAKEREQELLDVVRAHAAAVLGHAGQDAVRADRGFLDLGFDSLTALELRNRLGALTGSRLTPTLIFDYPSPVKLAAHLRELLFGAEDLEDDLSAATAEELFDILDGEEIFQ</sequence>
<evidence type="ECO:0000256" key="1">
    <source>
        <dbReference type="ARBA" id="ARBA00022450"/>
    </source>
</evidence>
<dbReference type="Gene3D" id="3.40.50.720">
    <property type="entry name" value="NAD(P)-binding Rossmann-like Domain"/>
    <property type="match status" value="1"/>
</dbReference>
<dbReference type="InterPro" id="IPR036736">
    <property type="entry name" value="ACP-like_sf"/>
</dbReference>
<feature type="domain" description="Carrier" evidence="5">
    <location>
        <begin position="183"/>
        <end position="258"/>
    </location>
</feature>
<dbReference type="InterPro" id="IPR057326">
    <property type="entry name" value="KR_dom"/>
</dbReference>
<dbReference type="SUPFAM" id="SSF51735">
    <property type="entry name" value="NAD(P)-binding Rossmann-fold domains"/>
    <property type="match status" value="1"/>
</dbReference>
<evidence type="ECO:0000259" key="5">
    <source>
        <dbReference type="PROSITE" id="PS50075"/>
    </source>
</evidence>
<dbReference type="InterPro" id="IPR050091">
    <property type="entry name" value="PKS_NRPS_Biosynth_Enz"/>
</dbReference>
<dbReference type="PROSITE" id="PS50075">
    <property type="entry name" value="CARRIER"/>
    <property type="match status" value="1"/>
</dbReference>
<dbReference type="SMART" id="SM00822">
    <property type="entry name" value="PKS_KR"/>
    <property type="match status" value="1"/>
</dbReference>
<dbReference type="Pfam" id="PF08659">
    <property type="entry name" value="KR"/>
    <property type="match status" value="1"/>
</dbReference>
<evidence type="ECO:0000256" key="2">
    <source>
        <dbReference type="ARBA" id="ARBA00022553"/>
    </source>
</evidence>
<dbReference type="EMBL" id="JAINUL010000022">
    <property type="protein sequence ID" value="MCC0100818.1"/>
    <property type="molecule type" value="Genomic_DNA"/>
</dbReference>
<dbReference type="Proteomes" id="UP001520654">
    <property type="component" value="Unassembled WGS sequence"/>
</dbReference>
<keyword evidence="7" id="KW-1185">Reference proteome</keyword>
<dbReference type="Pfam" id="PF00550">
    <property type="entry name" value="PP-binding"/>
    <property type="match status" value="1"/>
</dbReference>
<dbReference type="InterPro" id="IPR020806">
    <property type="entry name" value="PKS_PP-bd"/>
</dbReference>
<protein>
    <submittedName>
        <fullName evidence="6">Ketoreductase and phosphopantetheine attachment site domain-containing protein</fullName>
    </submittedName>
</protein>
<evidence type="ECO:0000256" key="3">
    <source>
        <dbReference type="ARBA" id="ARBA00022679"/>
    </source>
</evidence>
<keyword evidence="3" id="KW-0808">Transferase</keyword>
<reference evidence="6 7" key="1">
    <citation type="submission" date="2021-08" db="EMBL/GenBank/DDBJ databases">
        <title>Genomic Architecture of Streptomyces flavotricini NGL1 and Streptomyces erythrochromogenes HMS4 With Differential Plant Beneficial attributes and laccase production capabilities.</title>
        <authorList>
            <person name="Salwan R."/>
            <person name="Kaur R."/>
            <person name="Sharma V."/>
        </authorList>
    </citation>
    <scope>NUCLEOTIDE SEQUENCE [LARGE SCALE GENOMIC DNA]</scope>
    <source>
        <strain evidence="6 7">NGL1</strain>
    </source>
</reference>
<gene>
    <name evidence="6" type="ORF">K7B10_39970</name>
</gene>
<dbReference type="SUPFAM" id="SSF47336">
    <property type="entry name" value="ACP-like"/>
    <property type="match status" value="1"/>
</dbReference>
<evidence type="ECO:0000256" key="4">
    <source>
        <dbReference type="ARBA" id="ARBA00023268"/>
    </source>
</evidence>
<dbReference type="InterPro" id="IPR006162">
    <property type="entry name" value="Ppantetheine_attach_site"/>
</dbReference>
<evidence type="ECO:0000313" key="6">
    <source>
        <dbReference type="EMBL" id="MCC0100818.1"/>
    </source>
</evidence>